<dbReference type="Pfam" id="PF00172">
    <property type="entry name" value="Zn_clus"/>
    <property type="match status" value="1"/>
</dbReference>
<feature type="compositionally biased region" description="Basic and acidic residues" evidence="2">
    <location>
        <begin position="102"/>
        <end position="112"/>
    </location>
</feature>
<proteinExistence type="predicted"/>
<feature type="compositionally biased region" description="Low complexity" evidence="2">
    <location>
        <begin position="334"/>
        <end position="349"/>
    </location>
</feature>
<dbReference type="Proteomes" id="UP001265746">
    <property type="component" value="Unassembled WGS sequence"/>
</dbReference>
<keyword evidence="5" id="KW-1185">Reference proteome</keyword>
<accession>A0AAD9SAZ6</accession>
<reference evidence="4" key="1">
    <citation type="submission" date="2023-06" db="EMBL/GenBank/DDBJ databases">
        <authorList>
            <person name="Noh H."/>
        </authorList>
    </citation>
    <scope>NUCLEOTIDE SEQUENCE</scope>
    <source>
        <strain evidence="4">DUCC20226</strain>
    </source>
</reference>
<name>A0AAD9SAZ6_PHOAM</name>
<comment type="caution">
    <text evidence="4">The sequence shown here is derived from an EMBL/GenBank/DDBJ whole genome shotgun (WGS) entry which is preliminary data.</text>
</comment>
<feature type="region of interest" description="Disordered" evidence="2">
    <location>
        <begin position="183"/>
        <end position="222"/>
    </location>
</feature>
<feature type="domain" description="Zn(2)-C6 fungal-type" evidence="3">
    <location>
        <begin position="9"/>
        <end position="32"/>
    </location>
</feature>
<evidence type="ECO:0000256" key="1">
    <source>
        <dbReference type="ARBA" id="ARBA00023242"/>
    </source>
</evidence>
<evidence type="ECO:0000313" key="4">
    <source>
        <dbReference type="EMBL" id="KAK2601499.1"/>
    </source>
</evidence>
<protein>
    <recommendedName>
        <fullName evidence="3">Zn(2)-C6 fungal-type domain-containing protein</fullName>
    </recommendedName>
</protein>
<dbReference type="InterPro" id="IPR001138">
    <property type="entry name" value="Zn2Cys6_DnaBD"/>
</dbReference>
<feature type="compositionally biased region" description="Low complexity" evidence="2">
    <location>
        <begin position="192"/>
        <end position="215"/>
    </location>
</feature>
<organism evidence="4 5">
    <name type="scientific">Phomopsis amygdali</name>
    <name type="common">Fusicoccum amygdali</name>
    <dbReference type="NCBI Taxonomy" id="1214568"/>
    <lineage>
        <taxon>Eukaryota</taxon>
        <taxon>Fungi</taxon>
        <taxon>Dikarya</taxon>
        <taxon>Ascomycota</taxon>
        <taxon>Pezizomycotina</taxon>
        <taxon>Sordariomycetes</taxon>
        <taxon>Sordariomycetidae</taxon>
        <taxon>Diaporthales</taxon>
        <taxon>Diaporthaceae</taxon>
        <taxon>Diaporthe</taxon>
    </lineage>
</organism>
<feature type="region of interest" description="Disordered" evidence="2">
    <location>
        <begin position="331"/>
        <end position="357"/>
    </location>
</feature>
<feature type="compositionally biased region" description="Basic residues" evidence="2">
    <location>
        <begin position="48"/>
        <end position="57"/>
    </location>
</feature>
<dbReference type="AlphaFoldDB" id="A0AAD9SAZ6"/>
<keyword evidence="1" id="KW-0539">Nucleus</keyword>
<feature type="compositionally biased region" description="Polar residues" evidence="2">
    <location>
        <begin position="113"/>
        <end position="136"/>
    </location>
</feature>
<dbReference type="GO" id="GO:0000981">
    <property type="term" value="F:DNA-binding transcription factor activity, RNA polymerase II-specific"/>
    <property type="evidence" value="ECO:0007669"/>
    <property type="project" value="InterPro"/>
</dbReference>
<dbReference type="GO" id="GO:0008270">
    <property type="term" value="F:zinc ion binding"/>
    <property type="evidence" value="ECO:0007669"/>
    <property type="project" value="InterPro"/>
</dbReference>
<feature type="region of interest" description="Disordered" evidence="2">
    <location>
        <begin position="29"/>
        <end position="140"/>
    </location>
</feature>
<evidence type="ECO:0000313" key="5">
    <source>
        <dbReference type="Proteomes" id="UP001265746"/>
    </source>
</evidence>
<sequence length="436" mass="46555">MKAHVKIQLKCSGDRGGCSRCLASSAECTYDPEGDGYGNGSTIGRSKGPIKRRRRQIVPRSSSTTDNDRSSTMNQHDRTSVDINGPSRRRRDGENGVGTRPDGNDWNREGRRTSPSAPPDSTKSASARLGSSSDAPASTDWSSDFFDFNDFTNLNGESPTFSLGSINSLVDGTPINAIFNMAPGPLPAHSQPPNTAASARSTSSTTVSVPESPSALTAHDSVLSSRRPSLGLTCPGSGCQCLTTLAGILERLGRFRLGDKPKTASNLDCLLFCLGSGVSACNKVLGCKICNACQEHSILLATIAKQLAHVCNDLCGCILVHQHKIRLAAKTEAPSTSSSSSSFPGDPSSGYPQPETEGETLVDGEISFGRYQIQGVEMRLRLIQNLMSLHMKDLLALLDQLLQRIGQVDGATGVLTEARKTAYTAHWMLQRLQSQL</sequence>
<gene>
    <name evidence="4" type="ORF">N8I77_010946</name>
</gene>
<evidence type="ECO:0000259" key="3">
    <source>
        <dbReference type="Pfam" id="PF00172"/>
    </source>
</evidence>
<dbReference type="EMBL" id="JAUJFL010000006">
    <property type="protein sequence ID" value="KAK2601499.1"/>
    <property type="molecule type" value="Genomic_DNA"/>
</dbReference>
<evidence type="ECO:0000256" key="2">
    <source>
        <dbReference type="SAM" id="MobiDB-lite"/>
    </source>
</evidence>